<name>A0A919UZ35_9ACTN</name>
<evidence type="ECO:0000256" key="6">
    <source>
        <dbReference type="ARBA" id="ARBA00022694"/>
    </source>
</evidence>
<comment type="subcellular location">
    <subcellularLocation>
        <location evidence="1">Cytoplasm</location>
    </subcellularLocation>
</comment>
<keyword evidence="9" id="KW-0067">ATP-binding</keyword>
<evidence type="ECO:0000256" key="10">
    <source>
        <dbReference type="ARBA" id="ARBA00029774"/>
    </source>
</evidence>
<dbReference type="InterPro" id="IPR006070">
    <property type="entry name" value="Sua5-like_dom"/>
</dbReference>
<evidence type="ECO:0000256" key="8">
    <source>
        <dbReference type="ARBA" id="ARBA00022741"/>
    </source>
</evidence>
<comment type="similarity">
    <text evidence="2">Belongs to the SUA5 family.</text>
</comment>
<dbReference type="Proteomes" id="UP000655287">
    <property type="component" value="Unassembled WGS sequence"/>
</dbReference>
<dbReference type="GO" id="GO:0005737">
    <property type="term" value="C:cytoplasm"/>
    <property type="evidence" value="ECO:0007669"/>
    <property type="project" value="UniProtKB-SubCell"/>
</dbReference>
<dbReference type="GO" id="GO:0003725">
    <property type="term" value="F:double-stranded RNA binding"/>
    <property type="evidence" value="ECO:0007669"/>
    <property type="project" value="InterPro"/>
</dbReference>
<dbReference type="EMBL" id="BOOU01000002">
    <property type="protein sequence ID" value="GII75133.1"/>
    <property type="molecule type" value="Genomic_DNA"/>
</dbReference>
<gene>
    <name evidence="14" type="ORF">Sru01_01150</name>
</gene>
<evidence type="ECO:0000256" key="2">
    <source>
        <dbReference type="ARBA" id="ARBA00007663"/>
    </source>
</evidence>
<dbReference type="GO" id="GO:0008033">
    <property type="term" value="P:tRNA processing"/>
    <property type="evidence" value="ECO:0007669"/>
    <property type="project" value="UniProtKB-KW"/>
</dbReference>
<evidence type="ECO:0000256" key="11">
    <source>
        <dbReference type="ARBA" id="ARBA00048366"/>
    </source>
</evidence>
<evidence type="ECO:0000256" key="12">
    <source>
        <dbReference type="SAM" id="MobiDB-lite"/>
    </source>
</evidence>
<keyword evidence="7" id="KW-0548">Nucleotidyltransferase</keyword>
<keyword evidence="6" id="KW-0819">tRNA processing</keyword>
<evidence type="ECO:0000256" key="7">
    <source>
        <dbReference type="ARBA" id="ARBA00022695"/>
    </source>
</evidence>
<dbReference type="Pfam" id="PF01300">
    <property type="entry name" value="Sua5_yciO_yrdC"/>
    <property type="match status" value="1"/>
</dbReference>
<dbReference type="InterPro" id="IPR050156">
    <property type="entry name" value="TC-AMP_synthase_SUA5"/>
</dbReference>
<protein>
    <recommendedName>
        <fullName evidence="10">L-threonylcarbamoyladenylate synthase</fullName>
        <ecNumber evidence="3">2.7.7.87</ecNumber>
    </recommendedName>
    <alternativeName>
        <fullName evidence="10">L-threonylcarbamoyladenylate synthase</fullName>
    </alternativeName>
</protein>
<feature type="compositionally biased region" description="Low complexity" evidence="12">
    <location>
        <begin position="222"/>
        <end position="241"/>
    </location>
</feature>
<dbReference type="NCBIfam" id="TIGR00057">
    <property type="entry name" value="L-threonylcarbamoyladenylate synthase"/>
    <property type="match status" value="1"/>
</dbReference>
<feature type="compositionally biased region" description="Basic and acidic residues" evidence="12">
    <location>
        <begin position="317"/>
        <end position="326"/>
    </location>
</feature>
<evidence type="ECO:0000256" key="5">
    <source>
        <dbReference type="ARBA" id="ARBA00022679"/>
    </source>
</evidence>
<dbReference type="InterPro" id="IPR017945">
    <property type="entry name" value="DHBP_synth_RibB-like_a/b_dom"/>
</dbReference>
<dbReference type="PANTHER" id="PTHR17490:SF16">
    <property type="entry name" value="THREONYLCARBAMOYL-AMP SYNTHASE"/>
    <property type="match status" value="1"/>
</dbReference>
<evidence type="ECO:0000313" key="14">
    <source>
        <dbReference type="EMBL" id="GII75133.1"/>
    </source>
</evidence>
<dbReference type="EC" id="2.7.7.87" evidence="3"/>
<keyword evidence="8" id="KW-0547">Nucleotide-binding</keyword>
<evidence type="ECO:0000313" key="15">
    <source>
        <dbReference type="Proteomes" id="UP000655287"/>
    </source>
</evidence>
<organism evidence="14 15">
    <name type="scientific">Sphaerisporangium rufum</name>
    <dbReference type="NCBI Taxonomy" id="1381558"/>
    <lineage>
        <taxon>Bacteria</taxon>
        <taxon>Bacillati</taxon>
        <taxon>Actinomycetota</taxon>
        <taxon>Actinomycetes</taxon>
        <taxon>Streptosporangiales</taxon>
        <taxon>Streptosporangiaceae</taxon>
        <taxon>Sphaerisporangium</taxon>
    </lineage>
</organism>
<dbReference type="AlphaFoldDB" id="A0A919UZ35"/>
<dbReference type="GO" id="GO:0000049">
    <property type="term" value="F:tRNA binding"/>
    <property type="evidence" value="ECO:0007669"/>
    <property type="project" value="TreeGrafter"/>
</dbReference>
<reference evidence="14" key="1">
    <citation type="submission" date="2021-01" db="EMBL/GenBank/DDBJ databases">
        <title>Whole genome shotgun sequence of Sphaerisporangium rufum NBRC 109079.</title>
        <authorList>
            <person name="Komaki H."/>
            <person name="Tamura T."/>
        </authorList>
    </citation>
    <scope>NUCLEOTIDE SEQUENCE</scope>
    <source>
        <strain evidence="14">NBRC 109079</strain>
    </source>
</reference>
<keyword evidence="5" id="KW-0808">Transferase</keyword>
<comment type="catalytic activity">
    <reaction evidence="11">
        <text>L-threonine + hydrogencarbonate + ATP = L-threonylcarbamoyladenylate + diphosphate + H2O</text>
        <dbReference type="Rhea" id="RHEA:36407"/>
        <dbReference type="ChEBI" id="CHEBI:15377"/>
        <dbReference type="ChEBI" id="CHEBI:17544"/>
        <dbReference type="ChEBI" id="CHEBI:30616"/>
        <dbReference type="ChEBI" id="CHEBI:33019"/>
        <dbReference type="ChEBI" id="CHEBI:57926"/>
        <dbReference type="ChEBI" id="CHEBI:73682"/>
        <dbReference type="EC" id="2.7.7.87"/>
    </reaction>
</comment>
<evidence type="ECO:0000256" key="4">
    <source>
        <dbReference type="ARBA" id="ARBA00022490"/>
    </source>
</evidence>
<accession>A0A919UZ35</accession>
<keyword evidence="4" id="KW-0963">Cytoplasm</keyword>
<dbReference type="PANTHER" id="PTHR17490">
    <property type="entry name" value="SUA5"/>
    <property type="match status" value="1"/>
</dbReference>
<dbReference type="GO" id="GO:0005524">
    <property type="term" value="F:ATP binding"/>
    <property type="evidence" value="ECO:0007669"/>
    <property type="project" value="UniProtKB-KW"/>
</dbReference>
<dbReference type="Gene3D" id="3.90.870.10">
    <property type="entry name" value="DHBP synthase"/>
    <property type="match status" value="1"/>
</dbReference>
<keyword evidence="15" id="KW-1185">Reference proteome</keyword>
<evidence type="ECO:0000259" key="13">
    <source>
        <dbReference type="PROSITE" id="PS51163"/>
    </source>
</evidence>
<feature type="region of interest" description="Disordered" evidence="12">
    <location>
        <begin position="215"/>
        <end position="364"/>
    </location>
</feature>
<feature type="compositionally biased region" description="Basic and acidic residues" evidence="12">
    <location>
        <begin position="269"/>
        <end position="278"/>
    </location>
</feature>
<sequence length="364" mass="36759">MSRRYDCSDAEGRTAGLAAAVTAVQAGELVVLPTDTVYGIGADAFSPSAVMALLEAKGRGRDMPVPVLVGTVRAATALVEDLGTYGQDLIDTFWPGPLTIICRVSRSLNWDLGDTKGTVAVRMPLHAVALELLKETGPMAVSSANRSGAPPATTAAEAEEQLGESVAVYLDAGPCADNVPSTIVDLTTAVPRVLRQGAISVGRLRGVIGYVATDSGHEDEPAAPATAAAPAPAPSAGEQPADGTDPADDRRPVHDVPAAGDVRPANAADRADDVRPSDAVKPADGVKPVDTEEPVDEVKPVDGVKPAAEAGPADGAKPVDEAKPVDGETPAAEAKPAAVDERVNGAKPGDPAGRPTGPEGPAAG</sequence>
<dbReference type="PROSITE" id="PS51163">
    <property type="entry name" value="YRDC"/>
    <property type="match status" value="1"/>
</dbReference>
<dbReference type="GO" id="GO:0006450">
    <property type="term" value="P:regulation of translational fidelity"/>
    <property type="evidence" value="ECO:0007669"/>
    <property type="project" value="TreeGrafter"/>
</dbReference>
<evidence type="ECO:0000256" key="1">
    <source>
        <dbReference type="ARBA" id="ARBA00004496"/>
    </source>
</evidence>
<dbReference type="SUPFAM" id="SSF55821">
    <property type="entry name" value="YrdC/RibB"/>
    <property type="match status" value="1"/>
</dbReference>
<feature type="domain" description="YrdC-like" evidence="13">
    <location>
        <begin position="14"/>
        <end position="199"/>
    </location>
</feature>
<evidence type="ECO:0000256" key="3">
    <source>
        <dbReference type="ARBA" id="ARBA00012584"/>
    </source>
</evidence>
<evidence type="ECO:0000256" key="9">
    <source>
        <dbReference type="ARBA" id="ARBA00022840"/>
    </source>
</evidence>
<proteinExistence type="inferred from homology"/>
<comment type="caution">
    <text evidence="14">The sequence shown here is derived from an EMBL/GenBank/DDBJ whole genome shotgun (WGS) entry which is preliminary data.</text>
</comment>
<dbReference type="GO" id="GO:0061710">
    <property type="term" value="F:L-threonylcarbamoyladenylate synthase"/>
    <property type="evidence" value="ECO:0007669"/>
    <property type="project" value="UniProtKB-EC"/>
</dbReference>